<feature type="compositionally biased region" description="Low complexity" evidence="1">
    <location>
        <begin position="38"/>
        <end position="54"/>
    </location>
</feature>
<dbReference type="STRING" id="1081102.A0A162J2C9"/>
<proteinExistence type="predicted"/>
<feature type="region of interest" description="Disordered" evidence="1">
    <location>
        <begin position="1"/>
        <end position="130"/>
    </location>
</feature>
<protein>
    <submittedName>
        <fullName evidence="2">Uncharacterized protein</fullName>
    </submittedName>
</protein>
<reference evidence="2 3" key="1">
    <citation type="journal article" date="2016" name="Genome Biol. Evol.">
        <title>Divergent and convergent evolution of fungal pathogenicity.</title>
        <authorList>
            <person name="Shang Y."/>
            <person name="Xiao G."/>
            <person name="Zheng P."/>
            <person name="Cen K."/>
            <person name="Zhan S."/>
            <person name="Wang C."/>
        </authorList>
    </citation>
    <scope>NUCLEOTIDE SEQUENCE [LARGE SCALE GENOMIC DNA]</scope>
    <source>
        <strain evidence="2 3">RCEF 264</strain>
    </source>
</reference>
<feature type="region of interest" description="Disordered" evidence="1">
    <location>
        <begin position="592"/>
        <end position="728"/>
    </location>
</feature>
<dbReference type="OrthoDB" id="5404323at2759"/>
<gene>
    <name evidence="2" type="ORF">SPI_04352</name>
</gene>
<feature type="region of interest" description="Disordered" evidence="1">
    <location>
        <begin position="747"/>
        <end position="795"/>
    </location>
</feature>
<feature type="compositionally biased region" description="Low complexity" evidence="1">
    <location>
        <begin position="149"/>
        <end position="163"/>
    </location>
</feature>
<dbReference type="EMBL" id="AZHD01000006">
    <property type="protein sequence ID" value="OAA62812.1"/>
    <property type="molecule type" value="Genomic_DNA"/>
</dbReference>
<name>A0A162J2C9_9HYPO</name>
<feature type="compositionally biased region" description="Polar residues" evidence="1">
    <location>
        <begin position="638"/>
        <end position="647"/>
    </location>
</feature>
<feature type="compositionally biased region" description="Low complexity" evidence="1">
    <location>
        <begin position="659"/>
        <end position="681"/>
    </location>
</feature>
<sequence length="813" mass="86632">MFLHSGASLHGHEYSNKPLNQHPQPAHRRSPLLRSAFTSPTPVVSASSSVPYSARNGPFPTTSTTTSTTTNNNNNNNNKPLAATASPPVSIVRSHSTFTNSPRPRRPRRPSLHDRPVSEDLFGSQRPPEPVVRFHDPVVVLPSPPALRSTSTAAVPVSPAPSALRLRPPQEPMSDDDRSISASEASYASDVAPGSVASSKPRRRRIPRKSTTFLFAHPAPKLSTKKHILQRIRPTLLMQMQQLSSGRRPLPVIDVYPATMFAGNVVARRLSKRSSGLFGISGELGLHDTILMRSEDYDAQSVSSESDADDDSFEHRTLVAVLRPLRRGDRSEIVLADGTVWTTTSLPNGSFDFVRVDALGHTTTARWVRRAGVKPLAATLATAAAASEGTTPASSSPEANVKFTFSIIDPQSRRHPILATLTSTTLDVLDHYTTVSPLSSGHYPPSRTRVASPSPVPYEEETSNDEEQAVDERSSSTPRVGAAAFTASSTVPAAKGRTTLPVDGALRDFISSSAIWVALQCGWAQCTATPNGCTPYSPSGAASIASGGGGLRSASGSLSRPFEQQANENFNAGEAAAANRGRRRLSRAKEPLATIGQAQARDHSPSLSARGSFRSPISPRKTSSTGGMFMKRRKQPPLSDTSDSELPSRSSFARRSRAFSRLSSDYTSKLSPTPSQSPSPSEVAVMSEPAYTKASPPPSTRQQPTRRTTTSAMPAAAPRTISTPALPHGGRSVSAYYASNPLLSPDGYNGTVDPRGPGSTSPKALGGVDGVGRGATAEGMPWKQRPGSVIERGIGTPTRWKKLGSWFKKLGGH</sequence>
<dbReference type="Proteomes" id="UP000076874">
    <property type="component" value="Unassembled WGS sequence"/>
</dbReference>
<feature type="compositionally biased region" description="Low complexity" evidence="1">
    <location>
        <begin position="61"/>
        <end position="78"/>
    </location>
</feature>
<keyword evidence="3" id="KW-1185">Reference proteome</keyword>
<evidence type="ECO:0000313" key="3">
    <source>
        <dbReference type="Proteomes" id="UP000076874"/>
    </source>
</evidence>
<organism evidence="2 3">
    <name type="scientific">Niveomyces insectorum RCEF 264</name>
    <dbReference type="NCBI Taxonomy" id="1081102"/>
    <lineage>
        <taxon>Eukaryota</taxon>
        <taxon>Fungi</taxon>
        <taxon>Dikarya</taxon>
        <taxon>Ascomycota</taxon>
        <taxon>Pezizomycotina</taxon>
        <taxon>Sordariomycetes</taxon>
        <taxon>Hypocreomycetidae</taxon>
        <taxon>Hypocreales</taxon>
        <taxon>Cordycipitaceae</taxon>
        <taxon>Niveomyces</taxon>
    </lineage>
</organism>
<feature type="region of interest" description="Disordered" evidence="1">
    <location>
        <begin position="144"/>
        <end position="209"/>
    </location>
</feature>
<evidence type="ECO:0000313" key="2">
    <source>
        <dbReference type="EMBL" id="OAA62812.1"/>
    </source>
</evidence>
<feature type="compositionally biased region" description="Low complexity" evidence="1">
    <location>
        <begin position="700"/>
        <end position="711"/>
    </location>
</feature>
<evidence type="ECO:0000256" key="1">
    <source>
        <dbReference type="SAM" id="MobiDB-lite"/>
    </source>
</evidence>
<dbReference type="AlphaFoldDB" id="A0A162J2C9"/>
<accession>A0A162J2C9</accession>
<feature type="compositionally biased region" description="Acidic residues" evidence="1">
    <location>
        <begin position="458"/>
        <end position="469"/>
    </location>
</feature>
<comment type="caution">
    <text evidence="2">The sequence shown here is derived from an EMBL/GenBank/DDBJ whole genome shotgun (WGS) entry which is preliminary data.</text>
</comment>
<feature type="region of interest" description="Disordered" evidence="1">
    <location>
        <begin position="437"/>
        <end position="483"/>
    </location>
</feature>